<sequence length="76" mass="8697">MFLLFFQIVCHESCYAIFRSGFHQRSWRIPVLYNVSYTSFSYGFLVSMAVCISCLSWSLHDSSQGTIPSPSSYPLV</sequence>
<proteinExistence type="predicted"/>
<dbReference type="AlphaFoldDB" id="J3L9S2"/>
<evidence type="ECO:0000313" key="1">
    <source>
        <dbReference type="EnsemblPlants" id="OB02G13890.1"/>
    </source>
</evidence>
<dbReference type="Gramene" id="OB02G13890.1">
    <property type="protein sequence ID" value="OB02G13890.1"/>
    <property type="gene ID" value="OB02G13890"/>
</dbReference>
<organism evidence="1">
    <name type="scientific">Oryza brachyantha</name>
    <name type="common">malo sina</name>
    <dbReference type="NCBI Taxonomy" id="4533"/>
    <lineage>
        <taxon>Eukaryota</taxon>
        <taxon>Viridiplantae</taxon>
        <taxon>Streptophyta</taxon>
        <taxon>Embryophyta</taxon>
        <taxon>Tracheophyta</taxon>
        <taxon>Spermatophyta</taxon>
        <taxon>Magnoliopsida</taxon>
        <taxon>Liliopsida</taxon>
        <taxon>Poales</taxon>
        <taxon>Poaceae</taxon>
        <taxon>BOP clade</taxon>
        <taxon>Oryzoideae</taxon>
        <taxon>Oryzeae</taxon>
        <taxon>Oryzinae</taxon>
        <taxon>Oryza</taxon>
    </lineage>
</organism>
<reference evidence="1" key="1">
    <citation type="submission" date="2013-04" db="UniProtKB">
        <authorList>
            <consortium name="EnsemblPlants"/>
        </authorList>
    </citation>
    <scope>IDENTIFICATION</scope>
</reference>
<dbReference type="Proteomes" id="UP000006038">
    <property type="component" value="Unassembled WGS sequence"/>
</dbReference>
<name>J3L9S2_ORYBR</name>
<dbReference type="EnsemblPlants" id="OB02G13890.1">
    <property type="protein sequence ID" value="OB02G13890.1"/>
    <property type="gene ID" value="OB02G13890"/>
</dbReference>
<dbReference type="HOGENOM" id="CLU_2658454_0_0_1"/>
<accession>J3L9S2</accession>
<keyword evidence="2" id="KW-1185">Reference proteome</keyword>
<protein>
    <submittedName>
        <fullName evidence="1">Uncharacterized protein</fullName>
    </submittedName>
</protein>
<evidence type="ECO:0000313" key="2">
    <source>
        <dbReference type="Proteomes" id="UP000006038"/>
    </source>
</evidence>